<sequence>MRSAIMINGLTPRGDPRDSAVPACEIANDAKANRMKIQDITIPLKPITEKIIRRQQKSVQQPTKPGTSGKKLGVMNCSVSQREMGTGKSSAS</sequence>
<reference evidence="2 3" key="1">
    <citation type="submission" date="2024-11" db="EMBL/GenBank/DDBJ databases">
        <title>A near-complete genome assembly of Cinchona calisaya.</title>
        <authorList>
            <person name="Lian D.C."/>
            <person name="Zhao X.W."/>
            <person name="Wei L."/>
        </authorList>
    </citation>
    <scope>NUCLEOTIDE SEQUENCE [LARGE SCALE GENOMIC DNA]</scope>
    <source>
        <tissue evidence="2">Nenye</tissue>
    </source>
</reference>
<keyword evidence="3" id="KW-1185">Reference proteome</keyword>
<organism evidence="2 3">
    <name type="scientific">Cinchona calisaya</name>
    <dbReference type="NCBI Taxonomy" id="153742"/>
    <lineage>
        <taxon>Eukaryota</taxon>
        <taxon>Viridiplantae</taxon>
        <taxon>Streptophyta</taxon>
        <taxon>Embryophyta</taxon>
        <taxon>Tracheophyta</taxon>
        <taxon>Spermatophyta</taxon>
        <taxon>Magnoliopsida</taxon>
        <taxon>eudicotyledons</taxon>
        <taxon>Gunneridae</taxon>
        <taxon>Pentapetalae</taxon>
        <taxon>asterids</taxon>
        <taxon>lamiids</taxon>
        <taxon>Gentianales</taxon>
        <taxon>Rubiaceae</taxon>
        <taxon>Cinchonoideae</taxon>
        <taxon>Cinchoneae</taxon>
        <taxon>Cinchona</taxon>
    </lineage>
</organism>
<evidence type="ECO:0000313" key="2">
    <source>
        <dbReference type="EMBL" id="KAL3534350.1"/>
    </source>
</evidence>
<dbReference type="AlphaFoldDB" id="A0ABD3AT37"/>
<evidence type="ECO:0000256" key="1">
    <source>
        <dbReference type="SAM" id="MobiDB-lite"/>
    </source>
</evidence>
<gene>
    <name evidence="2" type="ORF">ACH5RR_002811</name>
</gene>
<protein>
    <submittedName>
        <fullName evidence="2">Uncharacterized protein</fullName>
    </submittedName>
</protein>
<name>A0ABD3AT37_9GENT</name>
<feature type="compositionally biased region" description="Polar residues" evidence="1">
    <location>
        <begin position="77"/>
        <end position="92"/>
    </location>
</feature>
<proteinExistence type="predicted"/>
<feature type="region of interest" description="Disordered" evidence="1">
    <location>
        <begin position="1"/>
        <end position="21"/>
    </location>
</feature>
<evidence type="ECO:0000313" key="3">
    <source>
        <dbReference type="Proteomes" id="UP001630127"/>
    </source>
</evidence>
<feature type="region of interest" description="Disordered" evidence="1">
    <location>
        <begin position="54"/>
        <end position="92"/>
    </location>
</feature>
<accession>A0ABD3AT37</accession>
<feature type="compositionally biased region" description="Polar residues" evidence="1">
    <location>
        <begin position="57"/>
        <end position="66"/>
    </location>
</feature>
<dbReference type="EMBL" id="JBJUIK010000002">
    <property type="protein sequence ID" value="KAL3534350.1"/>
    <property type="molecule type" value="Genomic_DNA"/>
</dbReference>
<dbReference type="Proteomes" id="UP001630127">
    <property type="component" value="Unassembled WGS sequence"/>
</dbReference>
<comment type="caution">
    <text evidence="2">The sequence shown here is derived from an EMBL/GenBank/DDBJ whole genome shotgun (WGS) entry which is preliminary data.</text>
</comment>